<gene>
    <name evidence="1" type="ORF">L596_026601</name>
</gene>
<evidence type="ECO:0000313" key="1">
    <source>
        <dbReference type="EMBL" id="TKR62677.1"/>
    </source>
</evidence>
<reference evidence="1 2" key="1">
    <citation type="journal article" date="2015" name="Genome Biol.">
        <title>Comparative genomics of Steinernema reveals deeply conserved gene regulatory networks.</title>
        <authorList>
            <person name="Dillman A.R."/>
            <person name="Macchietto M."/>
            <person name="Porter C.F."/>
            <person name="Rogers A."/>
            <person name="Williams B."/>
            <person name="Antoshechkin I."/>
            <person name="Lee M.M."/>
            <person name="Goodwin Z."/>
            <person name="Lu X."/>
            <person name="Lewis E.E."/>
            <person name="Goodrich-Blair H."/>
            <person name="Stock S.P."/>
            <person name="Adams B.J."/>
            <person name="Sternberg P.W."/>
            <person name="Mortazavi A."/>
        </authorList>
    </citation>
    <scope>NUCLEOTIDE SEQUENCE [LARGE SCALE GENOMIC DNA]</scope>
    <source>
        <strain evidence="1 2">ALL</strain>
    </source>
</reference>
<comment type="caution">
    <text evidence="1">The sequence shown here is derived from an EMBL/GenBank/DDBJ whole genome shotgun (WGS) entry which is preliminary data.</text>
</comment>
<reference evidence="1 2" key="2">
    <citation type="journal article" date="2019" name="G3 (Bethesda)">
        <title>Hybrid Assembly of the Genome of the Entomopathogenic Nematode Steinernema carpocapsae Identifies the X-Chromosome.</title>
        <authorList>
            <person name="Serra L."/>
            <person name="Macchietto M."/>
            <person name="Macias-Munoz A."/>
            <person name="McGill C.J."/>
            <person name="Rodriguez I.M."/>
            <person name="Rodriguez B."/>
            <person name="Murad R."/>
            <person name="Mortazavi A."/>
        </authorList>
    </citation>
    <scope>NUCLEOTIDE SEQUENCE [LARGE SCALE GENOMIC DNA]</scope>
    <source>
        <strain evidence="1 2">ALL</strain>
    </source>
</reference>
<dbReference type="EMBL" id="AZBU02000010">
    <property type="protein sequence ID" value="TKR62677.1"/>
    <property type="molecule type" value="Genomic_DNA"/>
</dbReference>
<protein>
    <submittedName>
        <fullName evidence="1">Uncharacterized protein</fullName>
    </submittedName>
</protein>
<accession>A0A4U5M1X5</accession>
<dbReference type="Gene3D" id="3.30.420.10">
    <property type="entry name" value="Ribonuclease H-like superfamily/Ribonuclease H"/>
    <property type="match status" value="1"/>
</dbReference>
<name>A0A4U5M1X5_STECR</name>
<proteinExistence type="predicted"/>
<dbReference type="GO" id="GO:0003676">
    <property type="term" value="F:nucleic acid binding"/>
    <property type="evidence" value="ECO:0007669"/>
    <property type="project" value="InterPro"/>
</dbReference>
<sequence length="144" mass="16030">MKIHHSCSRLSRVSRTQDDPSTWFSRTDDLLPPSDWPLSASSHRHLRTSAEIFNTEGIRPRQVDAFTKHVTTTALATITARRVVDALVDDCFLVDSRLASPAIWVDNSPQSSSTRFAAFLASLTSRPHRIINPATAKSNDSTTR</sequence>
<evidence type="ECO:0000313" key="2">
    <source>
        <dbReference type="Proteomes" id="UP000298663"/>
    </source>
</evidence>
<dbReference type="AlphaFoldDB" id="A0A4U5M1X5"/>
<organism evidence="1 2">
    <name type="scientific">Steinernema carpocapsae</name>
    <name type="common">Entomopathogenic nematode</name>
    <dbReference type="NCBI Taxonomy" id="34508"/>
    <lineage>
        <taxon>Eukaryota</taxon>
        <taxon>Metazoa</taxon>
        <taxon>Ecdysozoa</taxon>
        <taxon>Nematoda</taxon>
        <taxon>Chromadorea</taxon>
        <taxon>Rhabditida</taxon>
        <taxon>Tylenchina</taxon>
        <taxon>Panagrolaimomorpha</taxon>
        <taxon>Strongyloidoidea</taxon>
        <taxon>Steinernematidae</taxon>
        <taxon>Steinernema</taxon>
    </lineage>
</organism>
<keyword evidence="2" id="KW-1185">Reference proteome</keyword>
<dbReference type="Proteomes" id="UP000298663">
    <property type="component" value="Unassembled WGS sequence"/>
</dbReference>
<dbReference type="InterPro" id="IPR036397">
    <property type="entry name" value="RNaseH_sf"/>
</dbReference>